<reference evidence="1" key="2">
    <citation type="submission" date="2024-05" db="EMBL/GenBank/DDBJ databases">
        <authorList>
            <person name="Wolfe A."/>
        </authorList>
    </citation>
    <scope>NUCLEOTIDE SEQUENCE</scope>
    <source>
        <strain evidence="1">UMB1064</strain>
    </source>
</reference>
<dbReference type="AlphaFoldDB" id="A0AAW9SR82"/>
<evidence type="ECO:0000313" key="2">
    <source>
        <dbReference type="Proteomes" id="UP001223646"/>
    </source>
</evidence>
<dbReference type="SUPFAM" id="SSF46689">
    <property type="entry name" value="Homeodomain-like"/>
    <property type="match status" value="1"/>
</dbReference>
<dbReference type="Proteomes" id="UP001223646">
    <property type="component" value="Unassembled WGS sequence"/>
</dbReference>
<dbReference type="GO" id="GO:0003677">
    <property type="term" value="F:DNA binding"/>
    <property type="evidence" value="ECO:0007669"/>
    <property type="project" value="InterPro"/>
</dbReference>
<dbReference type="Pfam" id="PF01527">
    <property type="entry name" value="HTH_Tnp_1"/>
    <property type="match status" value="1"/>
</dbReference>
<comment type="caution">
    <text evidence="1">The sequence shown here is derived from an EMBL/GenBank/DDBJ whole genome shotgun (WGS) entry which is preliminary data.</text>
</comment>
<gene>
    <name evidence="1" type="ORF">QP460_000040</name>
</gene>
<dbReference type="InterPro" id="IPR002514">
    <property type="entry name" value="Transposase_8"/>
</dbReference>
<reference evidence="1" key="1">
    <citation type="submission" date="2023-05" db="EMBL/GenBank/DDBJ databases">
        <authorList>
            <person name="Du J."/>
        </authorList>
    </citation>
    <scope>NUCLEOTIDE SEQUENCE</scope>
    <source>
        <strain evidence="1">UMB1064</strain>
    </source>
</reference>
<dbReference type="GO" id="GO:0004803">
    <property type="term" value="F:transposase activity"/>
    <property type="evidence" value="ECO:0007669"/>
    <property type="project" value="InterPro"/>
</dbReference>
<sequence length="91" mass="10476">MSRGWVYPEQIKRKVIDEFDRTWRTYPSPSAAASAVGKNHGVSKTTVYSWVADAGRWPVTRASRVLDLEAENARLRDEVAHLYEQLRSREV</sequence>
<name>A0AAW9SR82_CORAY</name>
<dbReference type="RefSeq" id="WP_284827059.1">
    <property type="nucleotide sequence ID" value="NZ_JASOOY020000001.1"/>
</dbReference>
<dbReference type="EMBL" id="JASOOY020000001">
    <property type="protein sequence ID" value="MEO3715986.1"/>
    <property type="molecule type" value="Genomic_DNA"/>
</dbReference>
<accession>A0AAW9SR82</accession>
<evidence type="ECO:0000313" key="1">
    <source>
        <dbReference type="EMBL" id="MEO3715986.1"/>
    </source>
</evidence>
<dbReference type="InterPro" id="IPR009057">
    <property type="entry name" value="Homeodomain-like_sf"/>
</dbReference>
<organism evidence="1 2">
    <name type="scientific">Corynebacterium amycolatum</name>
    <dbReference type="NCBI Taxonomy" id="43765"/>
    <lineage>
        <taxon>Bacteria</taxon>
        <taxon>Bacillati</taxon>
        <taxon>Actinomycetota</taxon>
        <taxon>Actinomycetes</taxon>
        <taxon>Mycobacteriales</taxon>
        <taxon>Corynebacteriaceae</taxon>
        <taxon>Corynebacterium</taxon>
    </lineage>
</organism>
<proteinExistence type="predicted"/>
<protein>
    <submittedName>
        <fullName evidence="1">Transposase</fullName>
    </submittedName>
</protein>
<dbReference type="GO" id="GO:0006313">
    <property type="term" value="P:DNA transposition"/>
    <property type="evidence" value="ECO:0007669"/>
    <property type="project" value="InterPro"/>
</dbReference>